<dbReference type="AlphaFoldDB" id="A0A4Q5LSG2"/>
<sequence length="133" mass="14392">MKLVEIINCQKQLNVYEALLKDSTIRMSCINGLTMDDVSATNMKISDANLSDLEINGAQMGGAYIHSIGMPPEGHPHYDPNAKQRPLKFEDCNLEGSTIDDCDLSGVAISDCNLTGMTINGILVEDLLAAYKG</sequence>
<dbReference type="InterPro" id="IPR001646">
    <property type="entry name" value="5peptide_repeat"/>
</dbReference>
<dbReference type="EMBL" id="SEWG01000001">
    <property type="protein sequence ID" value="RYU92501.1"/>
    <property type="molecule type" value="Genomic_DNA"/>
</dbReference>
<comment type="caution">
    <text evidence="1">The sequence shown here is derived from an EMBL/GenBank/DDBJ whole genome shotgun (WGS) entry which is preliminary data.</text>
</comment>
<accession>A0A4Q5LSG2</accession>
<dbReference type="Pfam" id="PF00805">
    <property type="entry name" value="Pentapeptide"/>
    <property type="match status" value="1"/>
</dbReference>
<dbReference type="Proteomes" id="UP000293331">
    <property type="component" value="Unassembled WGS sequence"/>
</dbReference>
<dbReference type="Gene3D" id="2.160.20.80">
    <property type="entry name" value="E3 ubiquitin-protein ligase SopA"/>
    <property type="match status" value="1"/>
</dbReference>
<name>A0A4Q5LSG2_9SPHI</name>
<dbReference type="RefSeq" id="WP_129875228.1">
    <property type="nucleotide sequence ID" value="NZ_SEWG01000001.1"/>
</dbReference>
<protein>
    <submittedName>
        <fullName evidence="1">Pentapeptide repeat-containing protein</fullName>
    </submittedName>
</protein>
<evidence type="ECO:0000313" key="2">
    <source>
        <dbReference type="Proteomes" id="UP000293331"/>
    </source>
</evidence>
<gene>
    <name evidence="1" type="ORF">EWM62_03450</name>
</gene>
<keyword evidence="2" id="KW-1185">Reference proteome</keyword>
<proteinExistence type="predicted"/>
<reference evidence="1 2" key="1">
    <citation type="submission" date="2019-02" db="EMBL/GenBank/DDBJ databases">
        <title>Bacterial novel species Mucilaginibacter sp. 17JY9-4 isolated from soil.</title>
        <authorList>
            <person name="Jung H.-Y."/>
        </authorList>
    </citation>
    <scope>NUCLEOTIDE SEQUENCE [LARGE SCALE GENOMIC DNA]</scope>
    <source>
        <strain evidence="1 2">17JY9-4</strain>
    </source>
</reference>
<dbReference type="SUPFAM" id="SSF141571">
    <property type="entry name" value="Pentapeptide repeat-like"/>
    <property type="match status" value="1"/>
</dbReference>
<evidence type="ECO:0000313" key="1">
    <source>
        <dbReference type="EMBL" id="RYU92501.1"/>
    </source>
</evidence>
<dbReference type="OrthoDB" id="9786032at2"/>
<organism evidence="1 2">
    <name type="scientific">Mucilaginibacter terrigena</name>
    <dbReference type="NCBI Taxonomy" id="2492395"/>
    <lineage>
        <taxon>Bacteria</taxon>
        <taxon>Pseudomonadati</taxon>
        <taxon>Bacteroidota</taxon>
        <taxon>Sphingobacteriia</taxon>
        <taxon>Sphingobacteriales</taxon>
        <taxon>Sphingobacteriaceae</taxon>
        <taxon>Mucilaginibacter</taxon>
    </lineage>
</organism>